<dbReference type="RefSeq" id="WP_082799874.1">
    <property type="nucleotide sequence ID" value="NZ_JARTFQ010000006.1"/>
</dbReference>
<keyword evidence="4" id="KW-1185">Reference proteome</keyword>
<reference evidence="3 4" key="1">
    <citation type="submission" date="2023-03" db="EMBL/GenBank/DDBJ databases">
        <title>Bacillus Genome Sequencing.</title>
        <authorList>
            <person name="Dunlap C."/>
        </authorList>
    </citation>
    <scope>NUCLEOTIDE SEQUENCE [LARGE SCALE GENOMIC DNA]</scope>
    <source>
        <strain evidence="3 4">NRS-1717</strain>
    </source>
</reference>
<gene>
    <name evidence="3" type="ORF">P9271_08770</name>
</gene>
<dbReference type="GeneID" id="301143371"/>
<dbReference type="InterPro" id="IPR002901">
    <property type="entry name" value="MGlyc_endo_b_GlcNAc-like_dom"/>
</dbReference>
<sequence length="385" mass="42421">MLKGIRPYPLILGIVLLFLLPSSPAKAESPTIMGSSDLTAKQMGDYVLQNESDPKLTDISIYQLAELYLEIGRIEGVRGDIAFAQAIHETGFFRYGGDVIPEQNNYSGIGTTGGGVKGAFFATPEEGVRAQIQHLKAYASKEPLNTELADPRFHFVKRGIAPLWTDLNGRWAVPGRGYGEKILQYHSNMYDSNIAETTLTIPHVELPVNHKLPVAKLTIKSNVPMFAPDGSEYRTIKKGEKFGVYGVTGNSYDVGEGYLVEASSGKMSMYIGRILIKDSKTVMYKPDGTIFRIVTPGEALMVYDYDENVYQVGGGYYVEKSDNPVYHLGRLELSADITMYSPDGTPYSTLKKGANYPVYGIDGDKLDIGGGYTVQYNENDMSYIN</sequence>
<dbReference type="Proteomes" id="UP001342826">
    <property type="component" value="Unassembled WGS sequence"/>
</dbReference>
<name>A0ABU6NYG0_9BACI</name>
<evidence type="ECO:0000256" key="1">
    <source>
        <dbReference type="SAM" id="SignalP"/>
    </source>
</evidence>
<accession>A0ABU6NYG0</accession>
<feature type="domain" description="Mannosyl-glycoprotein endo-beta-N-acetylglucosamidase-like" evidence="2">
    <location>
        <begin position="66"/>
        <end position="145"/>
    </location>
</feature>
<comment type="caution">
    <text evidence="3">The sequence shown here is derived from an EMBL/GenBank/DDBJ whole genome shotgun (WGS) entry which is preliminary data.</text>
</comment>
<dbReference type="Pfam" id="PF01832">
    <property type="entry name" value="Glucosaminidase"/>
    <property type="match status" value="1"/>
</dbReference>
<evidence type="ECO:0000313" key="3">
    <source>
        <dbReference type="EMBL" id="MED4401402.1"/>
    </source>
</evidence>
<evidence type="ECO:0000313" key="4">
    <source>
        <dbReference type="Proteomes" id="UP001342826"/>
    </source>
</evidence>
<dbReference type="EMBL" id="JARTFS010000006">
    <property type="protein sequence ID" value="MED4401402.1"/>
    <property type="molecule type" value="Genomic_DNA"/>
</dbReference>
<feature type="signal peptide" evidence="1">
    <location>
        <begin position="1"/>
        <end position="27"/>
    </location>
</feature>
<feature type="chain" id="PRO_5046197619" evidence="1">
    <location>
        <begin position="28"/>
        <end position="385"/>
    </location>
</feature>
<keyword evidence="1" id="KW-0732">Signal</keyword>
<protein>
    <submittedName>
        <fullName evidence="3">Glucosaminidase domain-containing protein</fullName>
    </submittedName>
</protein>
<organism evidence="3 4">
    <name type="scientific">Metabacillus fastidiosus</name>
    <dbReference type="NCBI Taxonomy" id="1458"/>
    <lineage>
        <taxon>Bacteria</taxon>
        <taxon>Bacillati</taxon>
        <taxon>Bacillota</taxon>
        <taxon>Bacilli</taxon>
        <taxon>Bacillales</taxon>
        <taxon>Bacillaceae</taxon>
        <taxon>Metabacillus</taxon>
    </lineage>
</organism>
<evidence type="ECO:0000259" key="2">
    <source>
        <dbReference type="Pfam" id="PF01832"/>
    </source>
</evidence>
<proteinExistence type="predicted"/>